<dbReference type="GO" id="GO:0035803">
    <property type="term" value="P:egg coat formation"/>
    <property type="evidence" value="ECO:0007669"/>
    <property type="project" value="UniProtKB-UniRule"/>
</dbReference>
<comment type="subcellular location">
    <subcellularLocation>
        <location evidence="1">Secreted</location>
        <location evidence="1">Extracellular space</location>
        <location evidence="1">Extracellular matrix</location>
    </subcellularLocation>
    <subcellularLocation>
        <location evidence="14">Zona pellucida</location>
    </subcellularLocation>
    <subcellularLocation>
        <location evidence="14">Cell membrane</location>
        <topology evidence="14">Single-pass type I membrane protein</topology>
    </subcellularLocation>
</comment>
<reference evidence="17" key="2">
    <citation type="submission" date="2025-09" db="UniProtKB">
        <authorList>
            <consortium name="Ensembl"/>
        </authorList>
    </citation>
    <scope>IDENTIFICATION</scope>
</reference>
<dbReference type="PANTHER" id="PTHR11576:SF2">
    <property type="entry name" value="ZONA PELLUCIDA SPERM-BINDING PROTEIN 3"/>
    <property type="match status" value="1"/>
</dbReference>
<comment type="similarity">
    <text evidence="2 14">Belongs to the ZP domain family. ZPC subfamily.</text>
</comment>
<dbReference type="InterPro" id="IPR001507">
    <property type="entry name" value="ZP_dom"/>
</dbReference>
<keyword evidence="6 14" id="KW-0272">Extracellular matrix</keyword>
<proteinExistence type="inferred from homology"/>
<dbReference type="Gene3D" id="2.60.40.3210">
    <property type="entry name" value="Zona pellucida, ZP-N domain"/>
    <property type="match status" value="1"/>
</dbReference>
<evidence type="ECO:0000256" key="5">
    <source>
        <dbReference type="ARBA" id="ARBA00022525"/>
    </source>
</evidence>
<dbReference type="PANTHER" id="PTHR11576">
    <property type="entry name" value="ZONA PELLUCIDA SPERM-BINDING PROTEIN 3"/>
    <property type="match status" value="1"/>
</dbReference>
<evidence type="ECO:0000259" key="16">
    <source>
        <dbReference type="PROSITE" id="PS51034"/>
    </source>
</evidence>
<evidence type="ECO:0000256" key="12">
    <source>
        <dbReference type="ARBA" id="ARBA00023157"/>
    </source>
</evidence>
<dbReference type="AlphaFoldDB" id="A0A8C4ZED9"/>
<dbReference type="InterPro" id="IPR048290">
    <property type="entry name" value="ZP_chr"/>
</dbReference>
<feature type="signal peptide" evidence="14">
    <location>
        <begin position="1"/>
        <end position="23"/>
    </location>
</feature>
<evidence type="ECO:0000256" key="13">
    <source>
        <dbReference type="ARBA" id="ARBA00023180"/>
    </source>
</evidence>
<evidence type="ECO:0000256" key="4">
    <source>
        <dbReference type="ARBA" id="ARBA00022475"/>
    </source>
</evidence>
<comment type="domain">
    <text evidence="14">The ZP domain is involved in the polymerization of the ZP proteins to form the zona pellucida.</text>
</comment>
<evidence type="ECO:0000256" key="3">
    <source>
        <dbReference type="ARBA" id="ARBA00017980"/>
    </source>
</evidence>
<keyword evidence="5 14" id="KW-0964">Secreted</keyword>
<accession>A0A8C4ZED9</accession>
<dbReference type="Pfam" id="PF23344">
    <property type="entry name" value="ZP-N"/>
    <property type="match status" value="1"/>
</dbReference>
<dbReference type="PROSITE" id="PS51034">
    <property type="entry name" value="ZP_2"/>
    <property type="match status" value="1"/>
</dbReference>
<dbReference type="SMART" id="SM00241">
    <property type="entry name" value="ZP"/>
    <property type="match status" value="1"/>
</dbReference>
<evidence type="ECO:0000256" key="2">
    <source>
        <dbReference type="ARBA" id="ARBA00006735"/>
    </source>
</evidence>
<protein>
    <recommendedName>
        <fullName evidence="3 14">Zona pellucida sperm-binding protein 3</fullName>
    </recommendedName>
</protein>
<dbReference type="GO" id="GO:0035804">
    <property type="term" value="F:structural constituent of egg coat"/>
    <property type="evidence" value="ECO:0007669"/>
    <property type="project" value="UniProtKB-UniRule"/>
</dbReference>
<keyword evidence="11" id="KW-0472">Membrane</keyword>
<evidence type="ECO:0000256" key="1">
    <source>
        <dbReference type="ARBA" id="ARBA00004498"/>
    </source>
</evidence>
<evidence type="ECO:0000256" key="11">
    <source>
        <dbReference type="ARBA" id="ARBA00023136"/>
    </source>
</evidence>
<dbReference type="Pfam" id="PF00100">
    <property type="entry name" value="Zona_pellucida"/>
    <property type="match status" value="1"/>
</dbReference>
<dbReference type="GO" id="GO:0005886">
    <property type="term" value="C:plasma membrane"/>
    <property type="evidence" value="ECO:0007669"/>
    <property type="project" value="UniProtKB-SubCell"/>
</dbReference>
<feature type="chain" id="PRO_5034464748" description="Zona pellucida sperm-binding protein 3" evidence="14">
    <location>
        <begin position="24"/>
        <end position="421"/>
    </location>
</feature>
<evidence type="ECO:0000256" key="14">
    <source>
        <dbReference type="RuleBase" id="RU367066"/>
    </source>
</evidence>
<dbReference type="InterPro" id="IPR055356">
    <property type="entry name" value="ZP-N"/>
</dbReference>
<dbReference type="FunFam" id="2.60.40.3210:FF:000001">
    <property type="entry name" value="Zona pellucida sperm-binding protein 3"/>
    <property type="match status" value="1"/>
</dbReference>
<comment type="PTM">
    <text evidence="14">Proteolytically cleaved before the transmembrane segment to yield the secreted ectodomain incorporated in the zona pellucida.</text>
</comment>
<name>A0A8C4ZED9_GADMO</name>
<feature type="region of interest" description="Disordered" evidence="15">
    <location>
        <begin position="28"/>
        <end position="59"/>
    </location>
</feature>
<organism evidence="17 18">
    <name type="scientific">Gadus morhua</name>
    <name type="common">Atlantic cod</name>
    <dbReference type="NCBI Taxonomy" id="8049"/>
    <lineage>
        <taxon>Eukaryota</taxon>
        <taxon>Metazoa</taxon>
        <taxon>Chordata</taxon>
        <taxon>Craniata</taxon>
        <taxon>Vertebrata</taxon>
        <taxon>Euteleostomi</taxon>
        <taxon>Actinopterygii</taxon>
        <taxon>Neopterygii</taxon>
        <taxon>Teleostei</taxon>
        <taxon>Neoteleostei</taxon>
        <taxon>Acanthomorphata</taxon>
        <taxon>Zeiogadaria</taxon>
        <taxon>Gadariae</taxon>
        <taxon>Gadiformes</taxon>
        <taxon>Gadoidei</taxon>
        <taxon>Gadidae</taxon>
        <taxon>Gadus</taxon>
    </lineage>
</organism>
<keyword evidence="4 14" id="KW-1003">Cell membrane</keyword>
<dbReference type="KEGG" id="gmh:115551355"/>
<reference evidence="17" key="1">
    <citation type="submission" date="2025-08" db="UniProtKB">
        <authorList>
            <consortium name="Ensembl"/>
        </authorList>
    </citation>
    <scope>IDENTIFICATION</scope>
</reference>
<evidence type="ECO:0000256" key="15">
    <source>
        <dbReference type="SAM" id="MobiDB-lite"/>
    </source>
</evidence>
<keyword evidence="7 14" id="KW-0165">Cleavage on pair of basic residues</keyword>
<evidence type="ECO:0000313" key="18">
    <source>
        <dbReference type="Proteomes" id="UP000694546"/>
    </source>
</evidence>
<dbReference type="GO" id="GO:0007339">
    <property type="term" value="P:binding of sperm to zona pellucida"/>
    <property type="evidence" value="ECO:0007669"/>
    <property type="project" value="UniProtKB-UniRule"/>
</dbReference>
<evidence type="ECO:0000256" key="8">
    <source>
        <dbReference type="ARBA" id="ARBA00022692"/>
    </source>
</evidence>
<keyword evidence="10" id="KW-1133">Transmembrane helix</keyword>
<keyword evidence="13" id="KW-0325">Glycoprotein</keyword>
<evidence type="ECO:0000256" key="9">
    <source>
        <dbReference type="ARBA" id="ARBA00022729"/>
    </source>
</evidence>
<evidence type="ECO:0000256" key="6">
    <source>
        <dbReference type="ARBA" id="ARBA00022530"/>
    </source>
</evidence>
<dbReference type="GeneTree" id="ENSGT01030000234567"/>
<dbReference type="FunFam" id="2.60.40.4100:FF:000002">
    <property type="entry name" value="Zona pellucida sperm-binding protein 3"/>
    <property type="match status" value="1"/>
</dbReference>
<keyword evidence="9 14" id="KW-0732">Signal</keyword>
<evidence type="ECO:0000313" key="17">
    <source>
        <dbReference type="Ensembl" id="ENSGMOP00000013109.2"/>
    </source>
</evidence>
<feature type="domain" description="ZP" evidence="16">
    <location>
        <begin position="99"/>
        <end position="357"/>
    </location>
</feature>
<dbReference type="InterPro" id="IPR055355">
    <property type="entry name" value="ZP-C"/>
</dbReference>
<keyword evidence="12 14" id="KW-1015">Disulfide bond</keyword>
<dbReference type="GeneID" id="115551355"/>
<dbReference type="RefSeq" id="XP_030222918.1">
    <property type="nucleotide sequence ID" value="XM_030367058.1"/>
</dbReference>
<keyword evidence="8" id="KW-0812">Transmembrane</keyword>
<dbReference type="OrthoDB" id="8880842at2759"/>
<gene>
    <name evidence="17" type="primary">LOC115551355</name>
</gene>
<dbReference type="Gene3D" id="2.60.40.4100">
    <property type="entry name" value="Zona pellucida, ZP-C domain"/>
    <property type="match status" value="1"/>
</dbReference>
<sequence length="421" mass="46274">MVMKGIAVCLALAALAMVDQCNAQWDGSKPAYNPPPRFQKPGPPPKVQAAKGPQEPVVQTKEPERPIVWTYPVDPVDPPKPEAPFVPRPPVVTNQVAINCRESDIQVRVKTAFFGGGELKSPNELTLGSCQAVGFDESMQTLIFESDLQACGSNLRTYDDYLIYSFMLSYNPQATGTTVVVRAITISMLLECHYPRRHNVSSLALDPIFTPFSAIKVSEELLHFSFVLKTEDWLYERPSYQYFLADMIYLEATVKQFMHTPLRVFVDHCVASASPGSSPEYVFIENYGCFVDAQITGSPSTFLPRENDVTLRFQMEAFRMQGSAEGLVYLTCHLKATSAAVPIGEQNRACSWMGRGWSEASGVNEACGSCGQGGGSGGSAGGSDLSYPSRKGRSLPAAHREVVEWETTITLDPIRVFERTV</sequence>
<comment type="function">
    <text evidence="14">Component of the zona pellucida, an extracellular matrix surrounding oocytes which mediates sperm binding, induction of the acrosome reaction and prevents post-fertilization polyspermy. The zona pellucida is composed of 3 to 4 glycoproteins, ZP1, ZP2, ZP3, and ZP4. ZP3 is essential for sperm binding and zona matrix formation.</text>
</comment>
<dbReference type="Ensembl" id="ENSGMOT00000013458.2">
    <property type="protein sequence ID" value="ENSGMOP00000013109.2"/>
    <property type="gene ID" value="ENSGMOG00000012244.2"/>
</dbReference>
<dbReference type="GO" id="GO:2000344">
    <property type="term" value="P:positive regulation of acrosome reaction"/>
    <property type="evidence" value="ECO:0007669"/>
    <property type="project" value="UniProtKB-UniRule"/>
</dbReference>
<dbReference type="InterPro" id="IPR042235">
    <property type="entry name" value="ZP-C_dom"/>
</dbReference>
<dbReference type="GO" id="GO:0032190">
    <property type="term" value="F:acrosin binding"/>
    <property type="evidence" value="ECO:0007669"/>
    <property type="project" value="TreeGrafter"/>
</dbReference>
<dbReference type="Proteomes" id="UP000694546">
    <property type="component" value="Chromosome 9"/>
</dbReference>
<evidence type="ECO:0000256" key="7">
    <source>
        <dbReference type="ARBA" id="ARBA00022685"/>
    </source>
</evidence>
<dbReference type="GO" id="GO:0035805">
    <property type="term" value="C:egg coat"/>
    <property type="evidence" value="ECO:0007669"/>
    <property type="project" value="UniProtKB-SubCell"/>
</dbReference>
<keyword evidence="18" id="KW-1185">Reference proteome</keyword>
<dbReference type="OMA" id="AINCRES"/>
<feature type="compositionally biased region" description="Pro residues" evidence="15">
    <location>
        <begin position="32"/>
        <end position="46"/>
    </location>
</feature>
<evidence type="ECO:0000256" key="10">
    <source>
        <dbReference type="ARBA" id="ARBA00022989"/>
    </source>
</evidence>
<dbReference type="PRINTS" id="PR00023">
    <property type="entry name" value="ZPELLUCIDA"/>
</dbReference>